<dbReference type="EMBL" id="AFRT01001646">
    <property type="protein sequence ID" value="ELU39706.1"/>
    <property type="molecule type" value="Genomic_DNA"/>
</dbReference>
<comment type="caution">
    <text evidence="1">The sequence shown here is derived from an EMBL/GenBank/DDBJ whole genome shotgun (WGS) entry which is preliminary data.</text>
</comment>
<proteinExistence type="predicted"/>
<organism evidence="1 2">
    <name type="scientific">Thanatephorus cucumeris (strain AG1-IA)</name>
    <name type="common">Rice sheath blight fungus</name>
    <name type="synonym">Rhizoctonia solani</name>
    <dbReference type="NCBI Taxonomy" id="983506"/>
    <lineage>
        <taxon>Eukaryota</taxon>
        <taxon>Fungi</taxon>
        <taxon>Dikarya</taxon>
        <taxon>Basidiomycota</taxon>
        <taxon>Agaricomycotina</taxon>
        <taxon>Agaricomycetes</taxon>
        <taxon>Cantharellales</taxon>
        <taxon>Ceratobasidiaceae</taxon>
        <taxon>Rhizoctonia</taxon>
        <taxon>Rhizoctonia solani AG-1</taxon>
    </lineage>
</organism>
<accession>L8WNG4</accession>
<dbReference type="Proteomes" id="UP000011668">
    <property type="component" value="Unassembled WGS sequence"/>
</dbReference>
<protein>
    <submittedName>
        <fullName evidence="1">Uncharacterized protein</fullName>
    </submittedName>
</protein>
<dbReference type="OrthoDB" id="2757214at2759"/>
<dbReference type="AlphaFoldDB" id="L8WNG4"/>
<evidence type="ECO:0000313" key="1">
    <source>
        <dbReference type="EMBL" id="ELU39706.1"/>
    </source>
</evidence>
<name>L8WNG4_THACA</name>
<gene>
    <name evidence="1" type="ORF">AG1IA_06264</name>
</gene>
<evidence type="ECO:0000313" key="2">
    <source>
        <dbReference type="Proteomes" id="UP000011668"/>
    </source>
</evidence>
<dbReference type="HOGENOM" id="CLU_1225499_0_0_1"/>
<reference evidence="1 2" key="1">
    <citation type="journal article" date="2013" name="Nat. Commun.">
        <title>The evolution and pathogenic mechanisms of the rice sheath blight pathogen.</title>
        <authorList>
            <person name="Zheng A."/>
            <person name="Lin R."/>
            <person name="Xu L."/>
            <person name="Qin P."/>
            <person name="Tang C."/>
            <person name="Ai P."/>
            <person name="Zhang D."/>
            <person name="Liu Y."/>
            <person name="Sun Z."/>
            <person name="Feng H."/>
            <person name="Wang Y."/>
            <person name="Chen Y."/>
            <person name="Liang X."/>
            <person name="Fu R."/>
            <person name="Li Q."/>
            <person name="Zhang J."/>
            <person name="Yu X."/>
            <person name="Xie Z."/>
            <person name="Ding L."/>
            <person name="Guan P."/>
            <person name="Tang J."/>
            <person name="Liang Y."/>
            <person name="Wang S."/>
            <person name="Deng Q."/>
            <person name="Li S."/>
            <person name="Zhu J."/>
            <person name="Wang L."/>
            <person name="Liu H."/>
            <person name="Li P."/>
        </authorList>
    </citation>
    <scope>NUCLEOTIDE SEQUENCE [LARGE SCALE GENOMIC DNA]</scope>
    <source>
        <strain evidence="2">AG-1 IA</strain>
    </source>
</reference>
<sequence length="226" mass="24916">MRREQTRVVSHSGVAQDVNNEISRNGYSKAMPFSGPWCNKVCLSWITVFPGAPHLQCAQHYAPRHRLIPQINPPMLPHAALIFVASIIAIVRAGNTTCKSTALDWYTESVGETPFAIPVPGVLVSASSKNMKPGGGLTAFLDLMFSRMLLQQHFVDVIHVMCQISCQHVNDSPDGSVGIDGQPDSYGKYLGRCGLGLSMNRTRKVCERNIKIPTFAYNITWSDNAW</sequence>
<keyword evidence="2" id="KW-1185">Reference proteome</keyword>